<protein>
    <recommendedName>
        <fullName evidence="7 9">Uroporphyrinogen-III synthase</fullName>
        <ecNumber evidence="3 9">4.2.1.75</ecNumber>
    </recommendedName>
</protein>
<comment type="catalytic activity">
    <reaction evidence="8 9">
        <text>hydroxymethylbilane = uroporphyrinogen III + H2O</text>
        <dbReference type="Rhea" id="RHEA:18965"/>
        <dbReference type="ChEBI" id="CHEBI:15377"/>
        <dbReference type="ChEBI" id="CHEBI:57308"/>
        <dbReference type="ChEBI" id="CHEBI:57845"/>
        <dbReference type="EC" id="4.2.1.75"/>
    </reaction>
</comment>
<keyword evidence="5 9" id="KW-0627">Porphyrin biosynthesis</keyword>
<dbReference type="EC" id="4.2.1.75" evidence="3 9"/>
<evidence type="ECO:0000259" key="10">
    <source>
        <dbReference type="Pfam" id="PF02602"/>
    </source>
</evidence>
<evidence type="ECO:0000256" key="3">
    <source>
        <dbReference type="ARBA" id="ARBA00013109"/>
    </source>
</evidence>
<comment type="pathway">
    <text evidence="1 9">Porphyrin-containing compound metabolism; protoporphyrin-IX biosynthesis; coproporphyrinogen-III from 5-aminolevulinate: step 3/4.</text>
</comment>
<organism evidence="11 12">
    <name type="scientific">Sporolactobacillus spathodeae</name>
    <dbReference type="NCBI Taxonomy" id="1465502"/>
    <lineage>
        <taxon>Bacteria</taxon>
        <taxon>Bacillati</taxon>
        <taxon>Bacillota</taxon>
        <taxon>Bacilli</taxon>
        <taxon>Bacillales</taxon>
        <taxon>Sporolactobacillaceae</taxon>
        <taxon>Sporolactobacillus</taxon>
    </lineage>
</organism>
<dbReference type="InterPro" id="IPR036108">
    <property type="entry name" value="4pyrrol_syn_uPrphyn_synt_sf"/>
</dbReference>
<comment type="caution">
    <text evidence="11">The sequence shown here is derived from an EMBL/GenBank/DDBJ whole genome shotgun (WGS) entry which is preliminary data.</text>
</comment>
<reference evidence="11 12" key="1">
    <citation type="submission" date="2021-01" db="EMBL/GenBank/DDBJ databases">
        <title>Genomic Encyclopedia of Type Strains, Phase IV (KMG-IV): sequencing the most valuable type-strain genomes for metagenomic binning, comparative biology and taxonomic classification.</title>
        <authorList>
            <person name="Goeker M."/>
        </authorList>
    </citation>
    <scope>NUCLEOTIDE SEQUENCE [LARGE SCALE GENOMIC DNA]</scope>
    <source>
        <strain evidence="11 12">DSM 100968</strain>
    </source>
</reference>
<evidence type="ECO:0000313" key="11">
    <source>
        <dbReference type="EMBL" id="MBM7658084.1"/>
    </source>
</evidence>
<comment type="similarity">
    <text evidence="2 9">Belongs to the uroporphyrinogen-III synthase family.</text>
</comment>
<feature type="domain" description="Tetrapyrrole biosynthesis uroporphyrinogen III synthase" evidence="10">
    <location>
        <begin position="26"/>
        <end position="251"/>
    </location>
</feature>
<proteinExistence type="inferred from homology"/>
<evidence type="ECO:0000256" key="5">
    <source>
        <dbReference type="ARBA" id="ARBA00023244"/>
    </source>
</evidence>
<dbReference type="InterPro" id="IPR039793">
    <property type="entry name" value="UROS/Hem4"/>
</dbReference>
<dbReference type="EMBL" id="JAFBEV010000011">
    <property type="protein sequence ID" value="MBM7658084.1"/>
    <property type="molecule type" value="Genomic_DNA"/>
</dbReference>
<comment type="function">
    <text evidence="6 9">Catalyzes cyclization of the linear tetrapyrrole, hydroxymethylbilane, to the macrocyclic uroporphyrinogen III.</text>
</comment>
<keyword evidence="12" id="KW-1185">Reference proteome</keyword>
<evidence type="ECO:0000256" key="1">
    <source>
        <dbReference type="ARBA" id="ARBA00004772"/>
    </source>
</evidence>
<dbReference type="Proteomes" id="UP000823201">
    <property type="component" value="Unassembled WGS sequence"/>
</dbReference>
<evidence type="ECO:0000256" key="2">
    <source>
        <dbReference type="ARBA" id="ARBA00008133"/>
    </source>
</evidence>
<accession>A0ABS2Q8G7</accession>
<sequence>MNVKRQDAALLGKKILVTRAANQAKEMADRIRYYGGEPVFAQVIAYRPAQGTEAECEAWNKAVREAEWVILTSQNALDFFIRQTDPNILGKLKWACVGKKTAERLASYGFQADFLPARFTADSLAQSFAVNVQRPCRAVVPMGSLSDGHWLEPLRRANIHLTERVLYETVACTSERENLEAAVRQGTLDVLTFASPSAVSFFTELLEDKDWHAAFAHCLVAAIGPSTGREIEKIGYFPEVIPVQHTAQALVDALASFYSK</sequence>
<dbReference type="RefSeq" id="WP_205006585.1">
    <property type="nucleotide sequence ID" value="NZ_CBCRXA010000007.1"/>
</dbReference>
<evidence type="ECO:0000256" key="4">
    <source>
        <dbReference type="ARBA" id="ARBA00023239"/>
    </source>
</evidence>
<dbReference type="Pfam" id="PF02602">
    <property type="entry name" value="HEM4"/>
    <property type="match status" value="1"/>
</dbReference>
<keyword evidence="4 9" id="KW-0456">Lyase</keyword>
<gene>
    <name evidence="11" type="ORF">JOC27_001536</name>
</gene>
<dbReference type="PANTHER" id="PTHR38042">
    <property type="entry name" value="UROPORPHYRINOGEN-III SYNTHASE, CHLOROPLASTIC"/>
    <property type="match status" value="1"/>
</dbReference>
<dbReference type="SUPFAM" id="SSF69618">
    <property type="entry name" value="HemD-like"/>
    <property type="match status" value="1"/>
</dbReference>
<name>A0ABS2Q8G7_9BACL</name>
<evidence type="ECO:0000256" key="8">
    <source>
        <dbReference type="ARBA" id="ARBA00048617"/>
    </source>
</evidence>
<dbReference type="InterPro" id="IPR003754">
    <property type="entry name" value="4pyrrol_synth_uPrphyn_synth"/>
</dbReference>
<evidence type="ECO:0000256" key="6">
    <source>
        <dbReference type="ARBA" id="ARBA00037589"/>
    </source>
</evidence>
<evidence type="ECO:0000256" key="7">
    <source>
        <dbReference type="ARBA" id="ARBA00040167"/>
    </source>
</evidence>
<evidence type="ECO:0000256" key="9">
    <source>
        <dbReference type="RuleBase" id="RU366031"/>
    </source>
</evidence>
<dbReference type="PANTHER" id="PTHR38042:SF1">
    <property type="entry name" value="UROPORPHYRINOGEN-III SYNTHASE, CHLOROPLASTIC"/>
    <property type="match status" value="1"/>
</dbReference>
<dbReference type="CDD" id="cd06578">
    <property type="entry name" value="HemD"/>
    <property type="match status" value="1"/>
</dbReference>
<evidence type="ECO:0000313" key="12">
    <source>
        <dbReference type="Proteomes" id="UP000823201"/>
    </source>
</evidence>
<dbReference type="Gene3D" id="3.40.50.10090">
    <property type="match status" value="2"/>
</dbReference>